<dbReference type="EMBL" id="JAGFNK010000467">
    <property type="protein sequence ID" value="KAI9449884.1"/>
    <property type="molecule type" value="Genomic_DNA"/>
</dbReference>
<keyword evidence="2" id="KW-1185">Reference proteome</keyword>
<comment type="caution">
    <text evidence="1">The sequence shown here is derived from an EMBL/GenBank/DDBJ whole genome shotgun (WGS) entry which is preliminary data.</text>
</comment>
<name>A0ACC0TV94_9AGAM</name>
<gene>
    <name evidence="1" type="ORF">F5148DRAFT_1245450</name>
</gene>
<evidence type="ECO:0000313" key="2">
    <source>
        <dbReference type="Proteomes" id="UP001207468"/>
    </source>
</evidence>
<dbReference type="Proteomes" id="UP001207468">
    <property type="component" value="Unassembled WGS sequence"/>
</dbReference>
<accession>A0ACC0TV94</accession>
<protein>
    <submittedName>
        <fullName evidence="1">Uncharacterized protein</fullName>
    </submittedName>
</protein>
<proteinExistence type="predicted"/>
<organism evidence="1 2">
    <name type="scientific">Russula earlei</name>
    <dbReference type="NCBI Taxonomy" id="71964"/>
    <lineage>
        <taxon>Eukaryota</taxon>
        <taxon>Fungi</taxon>
        <taxon>Dikarya</taxon>
        <taxon>Basidiomycota</taxon>
        <taxon>Agaricomycotina</taxon>
        <taxon>Agaricomycetes</taxon>
        <taxon>Russulales</taxon>
        <taxon>Russulaceae</taxon>
        <taxon>Russula</taxon>
    </lineage>
</organism>
<sequence length="91" mass="10142">MRASTIFAIICLAFGVAPSFAHDSGQGPTAITNLIWEEQTARYTDNDGSLQLTVRRTGSPKPNFPAQQQRKMTTEEFFAKHGVNPRYTKKP</sequence>
<reference evidence="1" key="1">
    <citation type="submission" date="2021-03" db="EMBL/GenBank/DDBJ databases">
        <title>Evolutionary priming and transition to the ectomycorrhizal habit in an iconic lineage of mushroom-forming fungi: is preadaptation a requirement?</title>
        <authorList>
            <consortium name="DOE Joint Genome Institute"/>
            <person name="Looney B.P."/>
            <person name="Miyauchi S."/>
            <person name="Morin E."/>
            <person name="Drula E."/>
            <person name="Courty P.E."/>
            <person name="Chicoki N."/>
            <person name="Fauchery L."/>
            <person name="Kohler A."/>
            <person name="Kuo A."/>
            <person name="LaButti K."/>
            <person name="Pangilinan J."/>
            <person name="Lipzen A."/>
            <person name="Riley R."/>
            <person name="Andreopoulos W."/>
            <person name="He G."/>
            <person name="Johnson J."/>
            <person name="Barry K.W."/>
            <person name="Grigoriev I.V."/>
            <person name="Nagy L."/>
            <person name="Hibbett D."/>
            <person name="Henrissat B."/>
            <person name="Matheny P.B."/>
            <person name="Labbe J."/>
            <person name="Martin A.F."/>
        </authorList>
    </citation>
    <scope>NUCLEOTIDE SEQUENCE</scope>
    <source>
        <strain evidence="1">BPL698</strain>
    </source>
</reference>
<evidence type="ECO:0000313" key="1">
    <source>
        <dbReference type="EMBL" id="KAI9449884.1"/>
    </source>
</evidence>